<keyword evidence="2" id="KW-1185">Reference proteome</keyword>
<dbReference type="Proteomes" id="UP000005017">
    <property type="component" value="Unassembled WGS sequence"/>
</dbReference>
<reference evidence="2" key="1">
    <citation type="submission" date="2009-12" db="EMBL/GenBank/DDBJ databases">
        <title>Sequence of Clostridiales genomosp. BVAB3 str. UPII9-5.</title>
        <authorList>
            <person name="Madupu R."/>
            <person name="Durkin A.S."/>
            <person name="Torralba M."/>
            <person name="Methe B."/>
            <person name="Sutton G.G."/>
            <person name="Strausberg R.L."/>
            <person name="Nelson K.E."/>
        </authorList>
    </citation>
    <scope>NUCLEOTIDE SEQUENCE [LARGE SCALE GENOMIC DNA]</scope>
    <source>
        <strain evidence="2">W1219</strain>
    </source>
</reference>
<protein>
    <submittedName>
        <fullName evidence="1">Uncharacterized protein</fullName>
    </submittedName>
</protein>
<dbReference type="AlphaFoldDB" id="D2MP79"/>
<accession>D2MP79</accession>
<evidence type="ECO:0000313" key="1">
    <source>
        <dbReference type="EMBL" id="EFC05491.1"/>
    </source>
</evidence>
<organism evidence="1 2">
    <name type="scientific">Bulleidia extructa W1219</name>
    <dbReference type="NCBI Taxonomy" id="679192"/>
    <lineage>
        <taxon>Bacteria</taxon>
        <taxon>Bacillati</taxon>
        <taxon>Bacillota</taxon>
        <taxon>Erysipelotrichia</taxon>
        <taxon>Erysipelotrichales</taxon>
        <taxon>Erysipelotrichaceae</taxon>
        <taxon>Bulleidia</taxon>
    </lineage>
</organism>
<gene>
    <name evidence="1" type="ORF">HMPREF9013_1194</name>
</gene>
<comment type="caution">
    <text evidence="1">The sequence shown here is derived from an EMBL/GenBank/DDBJ whole genome shotgun (WGS) entry which is preliminary data.</text>
</comment>
<evidence type="ECO:0000313" key="2">
    <source>
        <dbReference type="Proteomes" id="UP000005017"/>
    </source>
</evidence>
<name>D2MP79_9FIRM</name>
<sequence length="41" mass="5154">MVYYVYILIDDYFEIMKIMKKFKNGNKLDVTDVREEMENKW</sequence>
<proteinExistence type="predicted"/>
<dbReference type="EMBL" id="ADFR01000009">
    <property type="protein sequence ID" value="EFC05491.1"/>
    <property type="molecule type" value="Genomic_DNA"/>
</dbReference>